<evidence type="ECO:0000313" key="7">
    <source>
        <dbReference type="EMBL" id="UXY15618.1"/>
    </source>
</evidence>
<dbReference type="PANTHER" id="PTHR43646">
    <property type="entry name" value="GLYCOSYLTRANSFERASE"/>
    <property type="match status" value="1"/>
</dbReference>
<evidence type="ECO:0000256" key="3">
    <source>
        <dbReference type="ARBA" id="ARBA00022676"/>
    </source>
</evidence>
<dbReference type="EMBL" id="CP106753">
    <property type="protein sequence ID" value="UXY15618.1"/>
    <property type="molecule type" value="Genomic_DNA"/>
</dbReference>
<proteinExistence type="predicted"/>
<name>A0ABY6DN31_9NEIS</name>
<dbReference type="Pfam" id="PF00535">
    <property type="entry name" value="Glycos_transf_2"/>
    <property type="match status" value="1"/>
</dbReference>
<dbReference type="CDD" id="cd06433">
    <property type="entry name" value="GT_2_WfgS_like"/>
    <property type="match status" value="1"/>
</dbReference>
<sequence>MRASTVVETRRPTLAIVTVCYNAGNQLEDTIRSIRTQISPADEYWIVDGGSTDRTLEIIKNHADYLTGWITEPDHGIADAMNKGWRRCTSDYILFLHAGDLLIGPKSLAEARAHIDGSASIYAFSILFGLPSDLRLSHSRSYSPWTRLKMPFRHQGVFCHRHVFEQLGGFAEDLRINMDYEFFLQAYLRGYPAKVIHLPLSIMPATGISSRQDWPSIMARLTDEQRIHWRNQPPLHWRLIYQLWWVLYPVYRRWRSRK</sequence>
<accession>A0ABY6DN31</accession>
<organism evidence="7 8">
    <name type="scientific">Chitiniphilus purpureus</name>
    <dbReference type="NCBI Taxonomy" id="2981137"/>
    <lineage>
        <taxon>Bacteria</taxon>
        <taxon>Pseudomonadati</taxon>
        <taxon>Pseudomonadota</taxon>
        <taxon>Betaproteobacteria</taxon>
        <taxon>Neisseriales</taxon>
        <taxon>Chitinibacteraceae</taxon>
        <taxon>Chitiniphilus</taxon>
    </lineage>
</organism>
<dbReference type="InterPro" id="IPR029044">
    <property type="entry name" value="Nucleotide-diphossugar_trans"/>
</dbReference>
<reference evidence="7" key="1">
    <citation type="submission" date="2022-10" db="EMBL/GenBank/DDBJ databases">
        <title>Chitiniphilus purpureus sp. nov., a novel chitin-degrading bacterium isolated from crawfish pond sediment.</title>
        <authorList>
            <person name="Li K."/>
        </authorList>
    </citation>
    <scope>NUCLEOTIDE SEQUENCE</scope>
    <source>
        <strain evidence="7">CD1</strain>
    </source>
</reference>
<dbReference type="Gene3D" id="3.90.550.10">
    <property type="entry name" value="Spore Coat Polysaccharide Biosynthesis Protein SpsA, Chain A"/>
    <property type="match status" value="1"/>
</dbReference>
<keyword evidence="8" id="KW-1185">Reference proteome</keyword>
<evidence type="ECO:0000313" key="8">
    <source>
        <dbReference type="Proteomes" id="UP001061302"/>
    </source>
</evidence>
<evidence type="ECO:0000256" key="5">
    <source>
        <dbReference type="ARBA" id="ARBA00023136"/>
    </source>
</evidence>
<feature type="domain" description="Glycosyltransferase 2-like" evidence="6">
    <location>
        <begin position="16"/>
        <end position="150"/>
    </location>
</feature>
<dbReference type="InterPro" id="IPR001173">
    <property type="entry name" value="Glyco_trans_2-like"/>
</dbReference>
<dbReference type="RefSeq" id="WP_263125037.1">
    <property type="nucleotide sequence ID" value="NZ_CP106753.1"/>
</dbReference>
<keyword evidence="5" id="KW-0472">Membrane</keyword>
<evidence type="ECO:0000259" key="6">
    <source>
        <dbReference type="Pfam" id="PF00535"/>
    </source>
</evidence>
<gene>
    <name evidence="7" type="ORF">N8I74_00965</name>
</gene>
<keyword evidence="3" id="KW-0328">Glycosyltransferase</keyword>
<dbReference type="Proteomes" id="UP001061302">
    <property type="component" value="Chromosome"/>
</dbReference>
<evidence type="ECO:0000256" key="1">
    <source>
        <dbReference type="ARBA" id="ARBA00004236"/>
    </source>
</evidence>
<dbReference type="SUPFAM" id="SSF53448">
    <property type="entry name" value="Nucleotide-diphospho-sugar transferases"/>
    <property type="match status" value="1"/>
</dbReference>
<keyword evidence="2" id="KW-1003">Cell membrane</keyword>
<evidence type="ECO:0000256" key="2">
    <source>
        <dbReference type="ARBA" id="ARBA00022475"/>
    </source>
</evidence>
<protein>
    <submittedName>
        <fullName evidence="7">Glycosyltransferase</fullName>
    </submittedName>
</protein>
<comment type="subcellular location">
    <subcellularLocation>
        <location evidence="1">Cell membrane</location>
    </subcellularLocation>
</comment>
<keyword evidence="4" id="KW-0808">Transferase</keyword>
<dbReference type="PANTHER" id="PTHR43646:SF2">
    <property type="entry name" value="GLYCOSYLTRANSFERASE 2-LIKE DOMAIN-CONTAINING PROTEIN"/>
    <property type="match status" value="1"/>
</dbReference>
<evidence type="ECO:0000256" key="4">
    <source>
        <dbReference type="ARBA" id="ARBA00022679"/>
    </source>
</evidence>